<keyword evidence="3" id="KW-1185">Reference proteome</keyword>
<protein>
    <recommendedName>
        <fullName evidence="4">AA1-like domain-containing protein</fullName>
    </recommendedName>
</protein>
<reference evidence="2 3" key="2">
    <citation type="journal article" date="2012" name="PLoS Pathog.">
        <title>Diverse lifestyles and strategies of plant pathogenesis encoded in the genomes of eighteen Dothideomycetes fungi.</title>
        <authorList>
            <person name="Ohm R.A."/>
            <person name="Feau N."/>
            <person name="Henrissat B."/>
            <person name="Schoch C.L."/>
            <person name="Horwitz B.A."/>
            <person name="Barry K.W."/>
            <person name="Condon B.J."/>
            <person name="Copeland A.C."/>
            <person name="Dhillon B."/>
            <person name="Glaser F."/>
            <person name="Hesse C.N."/>
            <person name="Kosti I."/>
            <person name="LaButti K."/>
            <person name="Lindquist E.A."/>
            <person name="Lucas S."/>
            <person name="Salamov A.A."/>
            <person name="Bradshaw R.E."/>
            <person name="Ciuffetti L."/>
            <person name="Hamelin R.C."/>
            <person name="Kema G.H.J."/>
            <person name="Lawrence C."/>
            <person name="Scott J.A."/>
            <person name="Spatafora J.W."/>
            <person name="Turgeon B.G."/>
            <person name="de Wit P.J.G.M."/>
            <person name="Zhong S."/>
            <person name="Goodwin S.B."/>
            <person name="Grigoriev I.V."/>
        </authorList>
    </citation>
    <scope>NUCLEOTIDE SEQUENCE [LARGE SCALE GENOMIC DNA]</scope>
    <source>
        <strain evidence="3">NZE10 / CBS 128990</strain>
    </source>
</reference>
<feature type="chain" id="PRO_5004110429" description="AA1-like domain-containing protein" evidence="1">
    <location>
        <begin position="22"/>
        <end position="196"/>
    </location>
</feature>
<feature type="signal peptide" evidence="1">
    <location>
        <begin position="1"/>
        <end position="21"/>
    </location>
</feature>
<reference evidence="3" key="1">
    <citation type="journal article" date="2012" name="PLoS Genet.">
        <title>The genomes of the fungal plant pathogens Cladosporium fulvum and Dothistroma septosporum reveal adaptation to different hosts and lifestyles but also signatures of common ancestry.</title>
        <authorList>
            <person name="de Wit P.J.G.M."/>
            <person name="van der Burgt A."/>
            <person name="Oekmen B."/>
            <person name="Stergiopoulos I."/>
            <person name="Abd-Elsalam K.A."/>
            <person name="Aerts A.L."/>
            <person name="Bahkali A.H."/>
            <person name="Beenen H.G."/>
            <person name="Chettri P."/>
            <person name="Cox M.P."/>
            <person name="Datema E."/>
            <person name="de Vries R.P."/>
            <person name="Dhillon B."/>
            <person name="Ganley A.R."/>
            <person name="Griffiths S.A."/>
            <person name="Guo Y."/>
            <person name="Hamelin R.C."/>
            <person name="Henrissat B."/>
            <person name="Kabir M.S."/>
            <person name="Jashni M.K."/>
            <person name="Kema G."/>
            <person name="Klaubauf S."/>
            <person name="Lapidus A."/>
            <person name="Levasseur A."/>
            <person name="Lindquist E."/>
            <person name="Mehrabi R."/>
            <person name="Ohm R.A."/>
            <person name="Owen T.J."/>
            <person name="Salamov A."/>
            <person name="Schwelm A."/>
            <person name="Schijlen E."/>
            <person name="Sun H."/>
            <person name="van den Burg H.A."/>
            <person name="van Ham R.C.H.J."/>
            <person name="Zhang S."/>
            <person name="Goodwin S.B."/>
            <person name="Grigoriev I.V."/>
            <person name="Collemare J."/>
            <person name="Bradshaw R.E."/>
        </authorList>
    </citation>
    <scope>NUCLEOTIDE SEQUENCE [LARGE SCALE GENOMIC DNA]</scope>
    <source>
        <strain evidence="3">NZE10 / CBS 128990</strain>
    </source>
</reference>
<dbReference type="AlphaFoldDB" id="N1Q2U7"/>
<gene>
    <name evidence="2" type="ORF">DOTSEDRAFT_19466</name>
</gene>
<evidence type="ECO:0008006" key="4">
    <source>
        <dbReference type="Google" id="ProtNLM"/>
    </source>
</evidence>
<dbReference type="HOGENOM" id="CLU_120596_0_0_1"/>
<sequence length="196" mass="21890">MLFCFLFFSVLLWAMLRVAAAKPTHFAKIHYRKNCSALVEDDDWLITSLIEFQPKIIYISPFLAFNVRDTNVSTTPRAESVEKGLTINTTCSIVLPSSSNSTLANADLFHLCENKDMRFRYDGNTLELSRWYRDPCLGAYPYDSATAWGHAGAIFTTTNTAGGSLRTVTQMRVPDRMRKTKLRAIGSAAQTSAGES</sequence>
<dbReference type="OrthoDB" id="3646616at2759"/>
<evidence type="ECO:0000313" key="3">
    <source>
        <dbReference type="Proteomes" id="UP000016933"/>
    </source>
</evidence>
<organism evidence="2 3">
    <name type="scientific">Dothistroma septosporum (strain NZE10 / CBS 128990)</name>
    <name type="common">Red band needle blight fungus</name>
    <name type="synonym">Mycosphaerella pini</name>
    <dbReference type="NCBI Taxonomy" id="675120"/>
    <lineage>
        <taxon>Eukaryota</taxon>
        <taxon>Fungi</taxon>
        <taxon>Dikarya</taxon>
        <taxon>Ascomycota</taxon>
        <taxon>Pezizomycotina</taxon>
        <taxon>Dothideomycetes</taxon>
        <taxon>Dothideomycetidae</taxon>
        <taxon>Mycosphaerellales</taxon>
        <taxon>Mycosphaerellaceae</taxon>
        <taxon>Dothistroma</taxon>
    </lineage>
</organism>
<name>N1Q2U7_DOTSN</name>
<dbReference type="OMA" id="NTTCSIV"/>
<dbReference type="EMBL" id="KB446535">
    <property type="protein sequence ID" value="EME48980.1"/>
    <property type="molecule type" value="Genomic_DNA"/>
</dbReference>
<dbReference type="Proteomes" id="UP000016933">
    <property type="component" value="Unassembled WGS sequence"/>
</dbReference>
<evidence type="ECO:0000256" key="1">
    <source>
        <dbReference type="SAM" id="SignalP"/>
    </source>
</evidence>
<accession>N1Q2U7</accession>
<proteinExistence type="predicted"/>
<evidence type="ECO:0000313" key="2">
    <source>
        <dbReference type="EMBL" id="EME48980.1"/>
    </source>
</evidence>
<keyword evidence="1" id="KW-0732">Signal</keyword>